<name>B3TAW6_9ARCH</name>
<sequence length="130" mass="14206">MISEIVEDKALLLLKLVFIVLDFLQAETRSLIPRITLSTIVMSAVWAVLDSGLRSNVMTVFPIFCSASVLSPSSSGTRTTSAAKIPSLSTIRLGLSSPPILRYDLGFVPKTCFAPAFFSDFTIFFFLFSS</sequence>
<gene>
    <name evidence="1" type="ORF">ALOHA_HF4000APKG8G15ctg1g64</name>
</gene>
<organism evidence="1">
    <name type="scientific">uncultured marine crenarchaeote HF4000_APKG8G15</name>
    <dbReference type="NCBI Taxonomy" id="455605"/>
    <lineage>
        <taxon>Archaea</taxon>
        <taxon>Nitrososphaerota</taxon>
        <taxon>Nitrososphaeria</taxon>
        <taxon>Nitrosopumilales</taxon>
        <taxon>environmental samples</taxon>
    </lineage>
</organism>
<protein>
    <submittedName>
        <fullName evidence="1">Uncharacterized protein</fullName>
    </submittedName>
</protein>
<dbReference type="EMBL" id="EU016656">
    <property type="protein sequence ID" value="ABZ09725.1"/>
    <property type="molecule type" value="Genomic_DNA"/>
</dbReference>
<dbReference type="AlphaFoldDB" id="B3TAW6"/>
<evidence type="ECO:0000313" key="1">
    <source>
        <dbReference type="EMBL" id="ABZ09725.1"/>
    </source>
</evidence>
<reference evidence="1" key="1">
    <citation type="journal article" date="2008" name="ISME J.">
        <title>Genomic patterns of recombination, clonal divergence and environment in marine microbial populations.</title>
        <authorList>
            <person name="Konstantinidis K.T."/>
            <person name="Delong E.F."/>
        </authorList>
    </citation>
    <scope>NUCLEOTIDE SEQUENCE</scope>
</reference>
<proteinExistence type="predicted"/>
<accession>B3TAW6</accession>